<dbReference type="PANTHER" id="PTHR43626">
    <property type="entry name" value="ACYL-COA N-ACYLTRANSFERASE"/>
    <property type="match status" value="1"/>
</dbReference>
<name>A0ABV6JNA6_9PROT</name>
<feature type="domain" description="N-acetyltransferase" evidence="3">
    <location>
        <begin position="5"/>
        <end position="137"/>
    </location>
</feature>
<keyword evidence="5" id="KW-1185">Reference proteome</keyword>
<dbReference type="PANTHER" id="PTHR43626:SF4">
    <property type="entry name" value="GCN5-RELATED N-ACETYLTRANSFERASE 2, CHLOROPLASTIC"/>
    <property type="match status" value="1"/>
</dbReference>
<evidence type="ECO:0000256" key="2">
    <source>
        <dbReference type="ARBA" id="ARBA00023315"/>
    </source>
</evidence>
<proteinExistence type="predicted"/>
<sequence length="137" mass="14465">MDSTYSLIPGTPTVEDYCRLRIAAGLTPRSDTAARAALPNTIVGVVVRHGGAAVGMGRVLGDGLFYQLVDIAVEPDHQGRGLGKAIVGGLMDALKRQAPAEAHVSLMADGQAYRLYEQFGFRPTAPASIGMAQWIGR</sequence>
<dbReference type="PROSITE" id="PS51186">
    <property type="entry name" value="GNAT"/>
    <property type="match status" value="1"/>
</dbReference>
<dbReference type="EC" id="2.3.-.-" evidence="4"/>
<dbReference type="Gene3D" id="3.40.630.30">
    <property type="match status" value="1"/>
</dbReference>
<dbReference type="InterPro" id="IPR016181">
    <property type="entry name" value="Acyl_CoA_acyltransferase"/>
</dbReference>
<dbReference type="CDD" id="cd04301">
    <property type="entry name" value="NAT_SF"/>
    <property type="match status" value="1"/>
</dbReference>
<keyword evidence="2 4" id="KW-0012">Acyltransferase</keyword>
<dbReference type="InterPro" id="IPR045039">
    <property type="entry name" value="NSI-like"/>
</dbReference>
<organism evidence="4 5">
    <name type="scientific">Roseomonas elaeocarpi</name>
    <dbReference type="NCBI Taxonomy" id="907779"/>
    <lineage>
        <taxon>Bacteria</taxon>
        <taxon>Pseudomonadati</taxon>
        <taxon>Pseudomonadota</taxon>
        <taxon>Alphaproteobacteria</taxon>
        <taxon>Acetobacterales</taxon>
        <taxon>Roseomonadaceae</taxon>
        <taxon>Roseomonas</taxon>
    </lineage>
</organism>
<dbReference type="GO" id="GO:0016746">
    <property type="term" value="F:acyltransferase activity"/>
    <property type="evidence" value="ECO:0007669"/>
    <property type="project" value="UniProtKB-KW"/>
</dbReference>
<dbReference type="EMBL" id="JBHLUN010000002">
    <property type="protein sequence ID" value="MFC0407184.1"/>
    <property type="molecule type" value="Genomic_DNA"/>
</dbReference>
<evidence type="ECO:0000259" key="3">
    <source>
        <dbReference type="PROSITE" id="PS51186"/>
    </source>
</evidence>
<dbReference type="InterPro" id="IPR000182">
    <property type="entry name" value="GNAT_dom"/>
</dbReference>
<gene>
    <name evidence="4" type="ORF">ACFFGY_02920</name>
</gene>
<dbReference type="SUPFAM" id="SSF55729">
    <property type="entry name" value="Acyl-CoA N-acyltransferases (Nat)"/>
    <property type="match status" value="1"/>
</dbReference>
<evidence type="ECO:0000313" key="4">
    <source>
        <dbReference type="EMBL" id="MFC0407184.1"/>
    </source>
</evidence>
<evidence type="ECO:0000256" key="1">
    <source>
        <dbReference type="ARBA" id="ARBA00022679"/>
    </source>
</evidence>
<evidence type="ECO:0000313" key="5">
    <source>
        <dbReference type="Proteomes" id="UP001589865"/>
    </source>
</evidence>
<reference evidence="4 5" key="1">
    <citation type="submission" date="2024-09" db="EMBL/GenBank/DDBJ databases">
        <authorList>
            <person name="Sun Q."/>
            <person name="Mori K."/>
        </authorList>
    </citation>
    <scope>NUCLEOTIDE SEQUENCE [LARGE SCALE GENOMIC DNA]</scope>
    <source>
        <strain evidence="4 5">TBRC 5777</strain>
    </source>
</reference>
<protein>
    <submittedName>
        <fullName evidence="4">GNAT family N-acetyltransferase</fullName>
        <ecNumber evidence="4">2.3.-.-</ecNumber>
    </submittedName>
</protein>
<accession>A0ABV6JNA6</accession>
<dbReference type="Proteomes" id="UP001589865">
    <property type="component" value="Unassembled WGS sequence"/>
</dbReference>
<dbReference type="Pfam" id="PF13508">
    <property type="entry name" value="Acetyltransf_7"/>
    <property type="match status" value="1"/>
</dbReference>
<keyword evidence="1 4" id="KW-0808">Transferase</keyword>
<comment type="caution">
    <text evidence="4">The sequence shown here is derived from an EMBL/GenBank/DDBJ whole genome shotgun (WGS) entry which is preliminary data.</text>
</comment>
<dbReference type="RefSeq" id="WP_377042876.1">
    <property type="nucleotide sequence ID" value="NZ_JBHLUN010000002.1"/>
</dbReference>